<dbReference type="SUPFAM" id="SSF51261">
    <property type="entry name" value="Duplicated hybrid motif"/>
    <property type="match status" value="1"/>
</dbReference>
<gene>
    <name evidence="2" type="ORF">EVA_07580</name>
</gene>
<dbReference type="EMBL" id="AMCI01001851">
    <property type="protein sequence ID" value="EJX04312.1"/>
    <property type="molecule type" value="Genomic_DNA"/>
</dbReference>
<evidence type="ECO:0000313" key="2">
    <source>
        <dbReference type="EMBL" id="EJX04312.1"/>
    </source>
</evidence>
<dbReference type="CDD" id="cd12797">
    <property type="entry name" value="M23_peptidase"/>
    <property type="match status" value="1"/>
</dbReference>
<comment type="caution">
    <text evidence="2">The sequence shown here is derived from an EMBL/GenBank/DDBJ whole genome shotgun (WGS) entry which is preliminary data.</text>
</comment>
<organism evidence="2">
    <name type="scientific">gut metagenome</name>
    <dbReference type="NCBI Taxonomy" id="749906"/>
    <lineage>
        <taxon>unclassified sequences</taxon>
        <taxon>metagenomes</taxon>
        <taxon>organismal metagenomes</taxon>
    </lineage>
</organism>
<sequence length="57" mass="6330">MSVYANNESIFKNVGDIVKQGETISSVGSSGGANEPGLYFEIRYRSKPINPRSWLKH</sequence>
<feature type="domain" description="M23ase beta-sheet core" evidence="1">
    <location>
        <begin position="1"/>
        <end position="51"/>
    </location>
</feature>
<dbReference type="InterPro" id="IPR016047">
    <property type="entry name" value="M23ase_b-sheet_dom"/>
</dbReference>
<accession>J9GAI8</accession>
<dbReference type="AlphaFoldDB" id="J9GAI8"/>
<dbReference type="InterPro" id="IPR050570">
    <property type="entry name" value="Cell_wall_metabolism_enzyme"/>
</dbReference>
<dbReference type="GO" id="GO:0004222">
    <property type="term" value="F:metalloendopeptidase activity"/>
    <property type="evidence" value="ECO:0007669"/>
    <property type="project" value="TreeGrafter"/>
</dbReference>
<reference evidence="2" key="1">
    <citation type="journal article" date="2012" name="PLoS ONE">
        <title>Gene sets for utilization of primary and secondary nutrition supplies in the distal gut of endangered iberian lynx.</title>
        <authorList>
            <person name="Alcaide M."/>
            <person name="Messina E."/>
            <person name="Richter M."/>
            <person name="Bargiela R."/>
            <person name="Peplies J."/>
            <person name="Huws S.A."/>
            <person name="Newbold C.J."/>
            <person name="Golyshin P.N."/>
            <person name="Simon M.A."/>
            <person name="Lopez G."/>
            <person name="Yakimov M.M."/>
            <person name="Ferrer M."/>
        </authorList>
    </citation>
    <scope>NUCLEOTIDE SEQUENCE</scope>
</reference>
<proteinExistence type="predicted"/>
<dbReference type="PANTHER" id="PTHR21666">
    <property type="entry name" value="PEPTIDASE-RELATED"/>
    <property type="match status" value="1"/>
</dbReference>
<name>J9GAI8_9ZZZZ</name>
<protein>
    <submittedName>
        <fullName evidence="2">NlpD-related protein</fullName>
    </submittedName>
</protein>
<evidence type="ECO:0000259" key="1">
    <source>
        <dbReference type="Pfam" id="PF01551"/>
    </source>
</evidence>
<dbReference type="PANTHER" id="PTHR21666:SF270">
    <property type="entry name" value="MUREIN HYDROLASE ACTIVATOR ENVC"/>
    <property type="match status" value="1"/>
</dbReference>
<dbReference type="Pfam" id="PF01551">
    <property type="entry name" value="Peptidase_M23"/>
    <property type="match status" value="1"/>
</dbReference>
<dbReference type="Gene3D" id="2.70.70.10">
    <property type="entry name" value="Glucose Permease (Domain IIA)"/>
    <property type="match status" value="1"/>
</dbReference>
<dbReference type="InterPro" id="IPR011055">
    <property type="entry name" value="Dup_hybrid_motif"/>
</dbReference>